<dbReference type="Proteomes" id="UP000886998">
    <property type="component" value="Unassembled WGS sequence"/>
</dbReference>
<evidence type="ECO:0000313" key="1">
    <source>
        <dbReference type="EMBL" id="GFY42382.1"/>
    </source>
</evidence>
<protein>
    <submittedName>
        <fullName evidence="1">Uncharacterized protein</fullName>
    </submittedName>
</protein>
<feature type="non-terminal residue" evidence="1">
    <location>
        <position position="1"/>
    </location>
</feature>
<accession>A0A8X6WVX4</accession>
<gene>
    <name evidence="1" type="ORF">TNIN_243421</name>
</gene>
<sequence>LERGDDKLETIMRRTQESAKYSRNERIQCHLLLLRPVGNQFVVCPPTFYES</sequence>
<comment type="caution">
    <text evidence="1">The sequence shown here is derived from an EMBL/GenBank/DDBJ whole genome shotgun (WGS) entry which is preliminary data.</text>
</comment>
<name>A0A8X6WVX4_9ARAC</name>
<reference evidence="1" key="1">
    <citation type="submission" date="2020-08" db="EMBL/GenBank/DDBJ databases">
        <title>Multicomponent nature underlies the extraordinary mechanical properties of spider dragline silk.</title>
        <authorList>
            <person name="Kono N."/>
            <person name="Nakamura H."/>
            <person name="Mori M."/>
            <person name="Yoshida Y."/>
            <person name="Ohtoshi R."/>
            <person name="Malay A.D."/>
            <person name="Moran D.A.P."/>
            <person name="Tomita M."/>
            <person name="Numata K."/>
            <person name="Arakawa K."/>
        </authorList>
    </citation>
    <scope>NUCLEOTIDE SEQUENCE</scope>
</reference>
<evidence type="ECO:0000313" key="2">
    <source>
        <dbReference type="Proteomes" id="UP000886998"/>
    </source>
</evidence>
<proteinExistence type="predicted"/>
<dbReference type="EMBL" id="BMAV01003038">
    <property type="protein sequence ID" value="GFY42382.1"/>
    <property type="molecule type" value="Genomic_DNA"/>
</dbReference>
<keyword evidence="2" id="KW-1185">Reference proteome</keyword>
<dbReference type="AlphaFoldDB" id="A0A8X6WVX4"/>
<organism evidence="1 2">
    <name type="scientific">Trichonephila inaurata madagascariensis</name>
    <dbReference type="NCBI Taxonomy" id="2747483"/>
    <lineage>
        <taxon>Eukaryota</taxon>
        <taxon>Metazoa</taxon>
        <taxon>Ecdysozoa</taxon>
        <taxon>Arthropoda</taxon>
        <taxon>Chelicerata</taxon>
        <taxon>Arachnida</taxon>
        <taxon>Araneae</taxon>
        <taxon>Araneomorphae</taxon>
        <taxon>Entelegynae</taxon>
        <taxon>Araneoidea</taxon>
        <taxon>Nephilidae</taxon>
        <taxon>Trichonephila</taxon>
        <taxon>Trichonephila inaurata</taxon>
    </lineage>
</organism>